<proteinExistence type="predicted"/>
<organism evidence="2 3">
    <name type="scientific">Clunio marinus</name>
    <dbReference type="NCBI Taxonomy" id="568069"/>
    <lineage>
        <taxon>Eukaryota</taxon>
        <taxon>Metazoa</taxon>
        <taxon>Ecdysozoa</taxon>
        <taxon>Arthropoda</taxon>
        <taxon>Hexapoda</taxon>
        <taxon>Insecta</taxon>
        <taxon>Pterygota</taxon>
        <taxon>Neoptera</taxon>
        <taxon>Endopterygota</taxon>
        <taxon>Diptera</taxon>
        <taxon>Nematocera</taxon>
        <taxon>Chironomoidea</taxon>
        <taxon>Chironomidae</taxon>
        <taxon>Clunio</taxon>
    </lineage>
</organism>
<name>A0A1J1HND8_9DIPT</name>
<evidence type="ECO:0000313" key="3">
    <source>
        <dbReference type="Proteomes" id="UP000183832"/>
    </source>
</evidence>
<dbReference type="EMBL" id="CVRI01000013">
    <property type="protein sequence ID" value="CRK89567.1"/>
    <property type="molecule type" value="Genomic_DNA"/>
</dbReference>
<evidence type="ECO:0000313" key="2">
    <source>
        <dbReference type="EMBL" id="CRK89567.1"/>
    </source>
</evidence>
<keyword evidence="1" id="KW-0472">Membrane</keyword>
<gene>
    <name evidence="2" type="ORF">CLUMA_CG003300</name>
</gene>
<accession>A0A1J1HND8</accession>
<sequence length="233" mass="26713">MPSEALQNKLKKLSVGCISLEVFYFSDEKNLFCYDDGTSEVKKTLTRILNHQSKIPKTDTQCRSFYLEDVRKSDLQKYFSIYLLAISKEETNLFNTLWFYDKRCSLISSKTNSSSVNVLLLMLIMLDIAIYLSMIAMNTSIDPKITSNCFKLFPSNIFMHKAAGKAHVDLCTSHQIKSNEMSLRKNKAIEKLKKQAGNIVLIAIYNDNDEIFMTCKSFKSPWSCCLFTHVDSL</sequence>
<keyword evidence="1" id="KW-1133">Transmembrane helix</keyword>
<dbReference type="AlphaFoldDB" id="A0A1J1HND8"/>
<keyword evidence="1" id="KW-0812">Transmembrane</keyword>
<evidence type="ECO:0000256" key="1">
    <source>
        <dbReference type="SAM" id="Phobius"/>
    </source>
</evidence>
<protein>
    <submittedName>
        <fullName evidence="2">CLUMA_CG003300, isoform A</fullName>
    </submittedName>
</protein>
<feature type="transmembrane region" description="Helical" evidence="1">
    <location>
        <begin position="118"/>
        <end position="137"/>
    </location>
</feature>
<reference evidence="2 3" key="1">
    <citation type="submission" date="2015-04" db="EMBL/GenBank/DDBJ databases">
        <authorList>
            <person name="Syromyatnikov M.Y."/>
            <person name="Popov V.N."/>
        </authorList>
    </citation>
    <scope>NUCLEOTIDE SEQUENCE [LARGE SCALE GENOMIC DNA]</scope>
</reference>
<keyword evidence="3" id="KW-1185">Reference proteome</keyword>
<dbReference type="Proteomes" id="UP000183832">
    <property type="component" value="Unassembled WGS sequence"/>
</dbReference>